<evidence type="ECO:0000256" key="2">
    <source>
        <dbReference type="ARBA" id="ARBA00011985"/>
    </source>
</evidence>
<dbReference type="Pfam" id="PF03641">
    <property type="entry name" value="Lysine_decarbox"/>
    <property type="match status" value="1"/>
</dbReference>
<dbReference type="AlphaFoldDB" id="A0A1C3EA59"/>
<organism evidence="4 5">
    <name type="scientific">Planctopirus hydrillae</name>
    <dbReference type="NCBI Taxonomy" id="1841610"/>
    <lineage>
        <taxon>Bacteria</taxon>
        <taxon>Pseudomonadati</taxon>
        <taxon>Planctomycetota</taxon>
        <taxon>Planctomycetia</taxon>
        <taxon>Planctomycetales</taxon>
        <taxon>Planctomycetaceae</taxon>
        <taxon>Planctopirus</taxon>
    </lineage>
</organism>
<evidence type="ECO:0000313" key="5">
    <source>
        <dbReference type="Proteomes" id="UP000094828"/>
    </source>
</evidence>
<dbReference type="PANTHER" id="PTHR43393">
    <property type="entry name" value="CYTOKININ RIBOSIDE 5'-MONOPHOSPHATE PHOSPHORIBOHYDROLASE"/>
    <property type="match status" value="1"/>
</dbReference>
<keyword evidence="5" id="KW-1185">Reference proteome</keyword>
<dbReference type="InterPro" id="IPR031100">
    <property type="entry name" value="LOG_fam"/>
</dbReference>
<evidence type="ECO:0000256" key="1">
    <source>
        <dbReference type="ARBA" id="ARBA00000274"/>
    </source>
</evidence>
<protein>
    <recommendedName>
        <fullName evidence="3">AMP nucleosidase</fullName>
        <ecNumber evidence="2">3.2.2.4</ecNumber>
    </recommendedName>
    <alternativeName>
        <fullName evidence="3">AMP nucleosidase</fullName>
    </alternativeName>
</protein>
<dbReference type="GO" id="GO:0005829">
    <property type="term" value="C:cytosol"/>
    <property type="evidence" value="ECO:0007669"/>
    <property type="project" value="TreeGrafter"/>
</dbReference>
<dbReference type="STRING" id="1841610.A6X21_06420"/>
<dbReference type="PANTHER" id="PTHR43393:SF2">
    <property type="entry name" value="CYTOKININ RIBOSIDE 5'-MONOPHOSPHATE PHOSPHORIBOHYDROLASE"/>
    <property type="match status" value="1"/>
</dbReference>
<dbReference type="Proteomes" id="UP000094828">
    <property type="component" value="Unassembled WGS sequence"/>
</dbReference>
<comment type="catalytic activity">
    <reaction evidence="1">
        <text>AMP + H2O = D-ribose 5-phosphate + adenine</text>
        <dbReference type="Rhea" id="RHEA:20129"/>
        <dbReference type="ChEBI" id="CHEBI:15377"/>
        <dbReference type="ChEBI" id="CHEBI:16708"/>
        <dbReference type="ChEBI" id="CHEBI:78346"/>
        <dbReference type="ChEBI" id="CHEBI:456215"/>
        <dbReference type="EC" id="3.2.2.4"/>
    </reaction>
</comment>
<gene>
    <name evidence="4" type="ORF">A6X21_06420</name>
</gene>
<sequence>MEDELPLPIAGEAEEHTLISEQEPEIGGKSAFLAQIREVADKLAHDQATRGDIKIIARAIKELRYAFKVFTPYRLHRKVTVFGSARTPANHPDYLSSVEFGRLMAKNNWMVLTGAGGGIMEGAHVGAGLPMSMGVNILLPFEQQANSIIDGDPKLVTFRFFFTRKLMFVKEVHAIVVYPGGFGTLDELFETLTLIQTGKRDMLPIVLVDQPDCNYWCALQDFIRHQLLERGLISPADLSLYRIVHSPAAAVSEVLGFYRVYNSMRFVKQNLVLRLNHPISDELLDQLNVEFADLLISGTIERTAAHPFEADEPHLKDLPRLRFHFQRRETGRLRQLIDALNLSPELPSPELSSQQPSLS</sequence>
<dbReference type="GO" id="GO:0008714">
    <property type="term" value="F:AMP nucleosidase activity"/>
    <property type="evidence" value="ECO:0007669"/>
    <property type="project" value="UniProtKB-EC"/>
</dbReference>
<dbReference type="RefSeq" id="WP_068849117.1">
    <property type="nucleotide sequence ID" value="NZ_LYDR01000116.1"/>
</dbReference>
<evidence type="ECO:0000313" key="4">
    <source>
        <dbReference type="EMBL" id="ODA30100.1"/>
    </source>
</evidence>
<dbReference type="EMBL" id="LYDR01000116">
    <property type="protein sequence ID" value="ODA30100.1"/>
    <property type="molecule type" value="Genomic_DNA"/>
</dbReference>
<accession>A0A1C3EA59</accession>
<evidence type="ECO:0000256" key="3">
    <source>
        <dbReference type="ARBA" id="ARBA00031983"/>
    </source>
</evidence>
<dbReference type="OrthoDB" id="9801098at2"/>
<name>A0A1C3EA59_9PLAN</name>
<reference evidence="4 5" key="1">
    <citation type="submission" date="2016-05" db="EMBL/GenBank/DDBJ databases">
        <title>Genomic and physiological characterization of Planctopirus sp. isolated from fresh water lake.</title>
        <authorList>
            <person name="Subhash Y."/>
            <person name="Ramana C."/>
        </authorList>
    </citation>
    <scope>NUCLEOTIDE SEQUENCE [LARGE SCALE GENOMIC DNA]</scope>
    <source>
        <strain evidence="4 5">JC280</strain>
    </source>
</reference>
<dbReference type="InterPro" id="IPR052341">
    <property type="entry name" value="LOG_family_nucleotidases"/>
</dbReference>
<proteinExistence type="predicted"/>
<dbReference type="Gene3D" id="3.40.50.450">
    <property type="match status" value="1"/>
</dbReference>
<dbReference type="EC" id="3.2.2.4" evidence="2"/>
<dbReference type="SUPFAM" id="SSF102405">
    <property type="entry name" value="MCP/YpsA-like"/>
    <property type="match status" value="1"/>
</dbReference>
<comment type="caution">
    <text evidence="4">The sequence shown here is derived from an EMBL/GenBank/DDBJ whole genome shotgun (WGS) entry which is preliminary data.</text>
</comment>